<name>A0ABY1NYF3_9BACT</name>
<evidence type="ECO:0000313" key="3">
    <source>
        <dbReference type="Proteomes" id="UP001157915"/>
    </source>
</evidence>
<dbReference type="InterPro" id="IPR043519">
    <property type="entry name" value="NT_sf"/>
</dbReference>
<proteinExistence type="predicted"/>
<feature type="domain" description="Polymerase beta nucleotidyltransferase" evidence="1">
    <location>
        <begin position="19"/>
        <end position="108"/>
    </location>
</feature>
<organism evidence="2 3">
    <name type="scientific">Algoriphagus winogradskyi</name>
    <dbReference type="NCBI Taxonomy" id="237017"/>
    <lineage>
        <taxon>Bacteria</taxon>
        <taxon>Pseudomonadati</taxon>
        <taxon>Bacteroidota</taxon>
        <taxon>Cytophagia</taxon>
        <taxon>Cytophagales</taxon>
        <taxon>Cyclobacteriaceae</taxon>
        <taxon>Algoriphagus</taxon>
    </lineage>
</organism>
<evidence type="ECO:0000259" key="1">
    <source>
        <dbReference type="Pfam" id="PF18765"/>
    </source>
</evidence>
<dbReference type="InterPro" id="IPR041633">
    <property type="entry name" value="Polbeta"/>
</dbReference>
<dbReference type="EMBL" id="FXUA01000003">
    <property type="protein sequence ID" value="SMP20914.1"/>
    <property type="molecule type" value="Genomic_DNA"/>
</dbReference>
<dbReference type="CDD" id="cd05403">
    <property type="entry name" value="NT_KNTase_like"/>
    <property type="match status" value="1"/>
</dbReference>
<reference evidence="2 3" key="1">
    <citation type="submission" date="2017-05" db="EMBL/GenBank/DDBJ databases">
        <authorList>
            <person name="Varghese N."/>
            <person name="Submissions S."/>
        </authorList>
    </citation>
    <scope>NUCLEOTIDE SEQUENCE [LARGE SCALE GENOMIC DNA]</scope>
    <source>
        <strain evidence="2 3">DSM 15360</strain>
    </source>
</reference>
<evidence type="ECO:0000313" key="2">
    <source>
        <dbReference type="EMBL" id="SMP20914.1"/>
    </source>
</evidence>
<dbReference type="Proteomes" id="UP001157915">
    <property type="component" value="Unassembled WGS sequence"/>
</dbReference>
<dbReference type="SUPFAM" id="SSF81301">
    <property type="entry name" value="Nucleotidyltransferase"/>
    <property type="match status" value="1"/>
</dbReference>
<dbReference type="Gene3D" id="3.30.460.10">
    <property type="entry name" value="Beta Polymerase, domain 2"/>
    <property type="match status" value="1"/>
</dbReference>
<dbReference type="RefSeq" id="WP_283412733.1">
    <property type="nucleotide sequence ID" value="NZ_FXUA01000003.1"/>
</dbReference>
<accession>A0ABY1NYF3</accession>
<comment type="caution">
    <text evidence="2">The sequence shown here is derived from an EMBL/GenBank/DDBJ whole genome shotgun (WGS) entry which is preliminary data.</text>
</comment>
<gene>
    <name evidence="2" type="ORF">SAMN06265367_103204</name>
</gene>
<sequence length="108" mass="12269">MSSKLKTSKDFGLSEETIEKINNVLRNHPAIQKAMLYGSRALGTYRPNSDIDLTLVGENLSLTDLLTVENELDDLLLPFQIDLSLFHRIDHKGLIDHIERVGKGFYEK</sequence>
<protein>
    <submittedName>
        <fullName evidence="2">Predicted nucleotidyltransferase</fullName>
    </submittedName>
</protein>
<dbReference type="Pfam" id="PF18765">
    <property type="entry name" value="Polbeta"/>
    <property type="match status" value="1"/>
</dbReference>
<keyword evidence="3" id="KW-1185">Reference proteome</keyword>